<comment type="similarity">
    <text evidence="1 4">Belongs to the glycosyl hydrolase 32 family.</text>
</comment>
<evidence type="ECO:0000313" key="8">
    <source>
        <dbReference type="EMBL" id="KAH9830383.1"/>
    </source>
</evidence>
<protein>
    <submittedName>
        <fullName evidence="8">Glycoside hydrolase family 32 protein</fullName>
    </submittedName>
</protein>
<feature type="chain" id="PRO_5040874157" evidence="5">
    <location>
        <begin position="20"/>
        <end position="577"/>
    </location>
</feature>
<dbReference type="Proteomes" id="UP001138500">
    <property type="component" value="Unassembled WGS sequence"/>
</dbReference>
<dbReference type="SUPFAM" id="SSF75005">
    <property type="entry name" value="Arabinanase/levansucrase/invertase"/>
    <property type="match status" value="1"/>
</dbReference>
<feature type="domain" description="Glycosyl hydrolase family 32 C-terminal" evidence="7">
    <location>
        <begin position="440"/>
        <end position="525"/>
    </location>
</feature>
<accession>A0A9W7W3M2</accession>
<dbReference type="GO" id="GO:0005737">
    <property type="term" value="C:cytoplasm"/>
    <property type="evidence" value="ECO:0007669"/>
    <property type="project" value="TreeGrafter"/>
</dbReference>
<dbReference type="Gene3D" id="2.115.10.20">
    <property type="entry name" value="Glycosyl hydrolase domain, family 43"/>
    <property type="match status" value="1"/>
</dbReference>
<feature type="domain" description="Glycosyl hydrolase family 32 N-terminal" evidence="6">
    <location>
        <begin position="49"/>
        <end position="248"/>
    </location>
</feature>
<dbReference type="CDD" id="cd18621">
    <property type="entry name" value="GH32_XdINV-like"/>
    <property type="match status" value="1"/>
</dbReference>
<name>A0A9W7W3M2_9PEZI</name>
<proteinExistence type="inferred from homology"/>
<evidence type="ECO:0000256" key="4">
    <source>
        <dbReference type="RuleBase" id="RU362110"/>
    </source>
</evidence>
<evidence type="ECO:0000259" key="6">
    <source>
        <dbReference type="Pfam" id="PF00251"/>
    </source>
</evidence>
<feature type="signal peptide" evidence="5">
    <location>
        <begin position="1"/>
        <end position="19"/>
    </location>
</feature>
<organism evidence="8 9">
    <name type="scientific">Teratosphaeria destructans</name>
    <dbReference type="NCBI Taxonomy" id="418781"/>
    <lineage>
        <taxon>Eukaryota</taxon>
        <taxon>Fungi</taxon>
        <taxon>Dikarya</taxon>
        <taxon>Ascomycota</taxon>
        <taxon>Pezizomycotina</taxon>
        <taxon>Dothideomycetes</taxon>
        <taxon>Dothideomycetidae</taxon>
        <taxon>Mycosphaerellales</taxon>
        <taxon>Teratosphaeriaceae</taxon>
        <taxon>Teratosphaeria</taxon>
    </lineage>
</organism>
<dbReference type="GO" id="GO:0005987">
    <property type="term" value="P:sucrose catabolic process"/>
    <property type="evidence" value="ECO:0007669"/>
    <property type="project" value="TreeGrafter"/>
</dbReference>
<sequence length="577" mass="63036">MDLFRRTALATILFNCVSSAVIIDYHAPPPNISTLFNNTIYYTWRPKSHVLPPYGHTGDPCAHFYDPADGSFHVGYLFSAGVGPSGIAGAITDDLVTYFDVDENPTIIYNGGINDPVAVFDGSVIPSGINGTPTLLYTSVSYLPIHWTIPYIKGSDAESGRRNFTKVKQGPVIPGPPFPITNPTGFRDPYVFQNPRLDRAVASANGTWYTTISGGIHDVGPCVFLFRQYDANFRDWEFLGQWWQEPANSTWGDGTWAGRWGFNFETGNVFGLSQAGYDAEGMIFTTNGAEWSEAPIIPQVSQFREMLWAAHDLTTGPNGTHHGGKARLGHFGICCGGQAPTIWFYAFGSIRHVHDRFVIYLWLTNNDFGNNGFPTAQQGWDGALTTVRELAQGTVASVVDNGLIAGPASWIVAGRDTSAGTVELTTLKQTIAREVYAAFMSKATRTFVEPARTITASNSSGVDFVESPVSKAFMLKTCLTFPPAARNSPDLQAGLRILTSDQESTNVYYQFSNESLIIDRSNSSAASATTPAMRPEDWSWYAESTQLAFFHGGSVGVEFGNVTVWEGLVDAWPARSY</sequence>
<dbReference type="InterPro" id="IPR023296">
    <property type="entry name" value="Glyco_hydro_beta-prop_sf"/>
</dbReference>
<evidence type="ECO:0000256" key="2">
    <source>
        <dbReference type="ARBA" id="ARBA00022801"/>
    </source>
</evidence>
<dbReference type="GO" id="GO:0004575">
    <property type="term" value="F:sucrose alpha-glucosidase activity"/>
    <property type="evidence" value="ECO:0007669"/>
    <property type="project" value="TreeGrafter"/>
</dbReference>
<dbReference type="Pfam" id="PF08244">
    <property type="entry name" value="Glyco_hydro_32C"/>
    <property type="match status" value="1"/>
</dbReference>
<comment type="caution">
    <text evidence="8">The sequence shown here is derived from an EMBL/GenBank/DDBJ whole genome shotgun (WGS) entry which is preliminary data.</text>
</comment>
<gene>
    <name evidence="8" type="ORF">Tdes44962_MAKER09039</name>
</gene>
<dbReference type="Gene3D" id="2.60.120.560">
    <property type="entry name" value="Exo-inulinase, domain 1"/>
    <property type="match status" value="2"/>
</dbReference>
<dbReference type="Pfam" id="PF00251">
    <property type="entry name" value="Glyco_hydro_32N"/>
    <property type="match status" value="1"/>
</dbReference>
<dbReference type="InterPro" id="IPR013148">
    <property type="entry name" value="Glyco_hydro_32_N"/>
</dbReference>
<dbReference type="AlphaFoldDB" id="A0A9W7W3M2"/>
<evidence type="ECO:0000256" key="5">
    <source>
        <dbReference type="SAM" id="SignalP"/>
    </source>
</evidence>
<evidence type="ECO:0000259" key="7">
    <source>
        <dbReference type="Pfam" id="PF08244"/>
    </source>
</evidence>
<keyword evidence="2 4" id="KW-0378">Hydrolase</keyword>
<keyword evidence="3 4" id="KW-0326">Glycosidase</keyword>
<evidence type="ECO:0000256" key="3">
    <source>
        <dbReference type="ARBA" id="ARBA00023295"/>
    </source>
</evidence>
<reference evidence="8 9" key="2">
    <citation type="journal article" date="2021" name="Curr. Genet.">
        <title>Genetic response to nitrogen starvation in the aggressive Eucalyptus foliar pathogen Teratosphaeria destructans.</title>
        <authorList>
            <person name="Havenga M."/>
            <person name="Wingfield B.D."/>
            <person name="Wingfield M.J."/>
            <person name="Dreyer L.L."/>
            <person name="Roets F."/>
            <person name="Aylward J."/>
        </authorList>
    </citation>
    <scope>NUCLEOTIDE SEQUENCE [LARGE SCALE GENOMIC DNA]</scope>
    <source>
        <strain evidence="8">CMW44962</strain>
    </source>
</reference>
<dbReference type="OrthoDB" id="202537at2759"/>
<dbReference type="PANTHER" id="PTHR42800:SF3">
    <property type="entry name" value="GLYCOSYL HYDROLASE FAMILY 32 N-TERMINAL DOMAIN-CONTAINING PROTEIN"/>
    <property type="match status" value="1"/>
</dbReference>
<evidence type="ECO:0000256" key="1">
    <source>
        <dbReference type="ARBA" id="ARBA00009902"/>
    </source>
</evidence>
<keyword evidence="9" id="KW-1185">Reference proteome</keyword>
<dbReference type="SMART" id="SM00640">
    <property type="entry name" value="Glyco_32"/>
    <property type="match status" value="1"/>
</dbReference>
<dbReference type="PANTHER" id="PTHR42800">
    <property type="entry name" value="EXOINULINASE INUD (AFU_ORTHOLOGUE AFUA_5G00480)"/>
    <property type="match status" value="1"/>
</dbReference>
<dbReference type="InterPro" id="IPR001362">
    <property type="entry name" value="Glyco_hydro_32"/>
</dbReference>
<dbReference type="InterPro" id="IPR013189">
    <property type="entry name" value="Glyco_hydro_32_C"/>
</dbReference>
<evidence type="ECO:0000313" key="9">
    <source>
        <dbReference type="Proteomes" id="UP001138500"/>
    </source>
</evidence>
<keyword evidence="5" id="KW-0732">Signal</keyword>
<dbReference type="EMBL" id="RIBY02001279">
    <property type="protein sequence ID" value="KAH9830383.1"/>
    <property type="molecule type" value="Genomic_DNA"/>
</dbReference>
<reference evidence="8 9" key="1">
    <citation type="journal article" date="2018" name="IMA Fungus">
        <title>IMA Genome-F 10: Nine draft genome sequences of Claviceps purpurea s.lat., including C. arundinis, C. humidiphila, and C. cf. spartinae, pseudomolecules for the pitch canker pathogen Fusarium circinatum, draft genome of Davidsoniella eucalypti, Grosmannia galeiformis, Quambalaria eucalypti, and Teratosphaeria destructans.</title>
        <authorList>
            <person name="Wingfield B.D."/>
            <person name="Liu M."/>
            <person name="Nguyen H.D."/>
            <person name="Lane F.A."/>
            <person name="Morgan S.W."/>
            <person name="De Vos L."/>
            <person name="Wilken P.M."/>
            <person name="Duong T.A."/>
            <person name="Aylward J."/>
            <person name="Coetzee M.P."/>
            <person name="Dadej K."/>
            <person name="De Beer Z.W."/>
            <person name="Findlay W."/>
            <person name="Havenga M."/>
            <person name="Kolarik M."/>
            <person name="Menzies J.G."/>
            <person name="Naidoo K."/>
            <person name="Pochopski O."/>
            <person name="Shoukouhi P."/>
            <person name="Santana Q.C."/>
            <person name="Seifert K.A."/>
            <person name="Soal N."/>
            <person name="Steenkamp E.T."/>
            <person name="Tatham C.T."/>
            <person name="van der Nest M.A."/>
            <person name="Wingfield M.J."/>
        </authorList>
    </citation>
    <scope>NUCLEOTIDE SEQUENCE [LARGE SCALE GENOMIC DNA]</scope>
    <source>
        <strain evidence="8">CMW44962</strain>
    </source>
</reference>